<evidence type="ECO:0000256" key="5">
    <source>
        <dbReference type="ARBA" id="ARBA00022989"/>
    </source>
</evidence>
<feature type="domain" description="ABC transmembrane type-1" evidence="8">
    <location>
        <begin position="378"/>
        <end position="565"/>
    </location>
</feature>
<sequence>MRALRSAGAVVGTALAVVLALAALPWLRGEDPAVTVFRALYAERTRDPAVVEALRADLDLPDGPVSGAWRWLSGAVRGDLGVSWVDRRPVAPEVLRAIGVSAELAAAAVVVAVLVAGLLLVPATARAVRRRRPPGPWAGGLPTVLAAVPEVVLAVVLLGVVGVQLRWVPTSGWGAPDQVVLPALALGLPAGGLLARVLGATVAGALAEPWVRTARVNGAAPAAVTRSVLRRAAAVAAPQLALLAVGLLGSSVAVEQLFAIPGAGRTALRAVLALDLPLLQGCVLALVLAGLLLGLLGGAAHRLLLRPLLGGGELVQPVPAPARRTAVPLVAAGLLGAVVLVGLVRGGGGVVLADRLATPSARHPLGADAVGRDVLARFAEGALLTVGTGLALTAVAAVVGLAVAATARDTRPGVPDVLNALPAVLVGVVLVAVTGPGLLPAAAAVLAVAWVPLAVHGRALVVQGLAAAPVRAAVLCGAGRRQVLAAHVLPAVVGPLARHAAARVPIVSLNLAALSFLGLGAATDSPEWGAMLAEGLPYLERAPWGAGAPVVGLLLLGVVAGTATAPRRR</sequence>
<evidence type="ECO:0000259" key="8">
    <source>
        <dbReference type="PROSITE" id="PS50928"/>
    </source>
</evidence>
<evidence type="ECO:0000256" key="7">
    <source>
        <dbReference type="RuleBase" id="RU363032"/>
    </source>
</evidence>
<keyword evidence="4 7" id="KW-0812">Transmembrane</keyword>
<proteinExistence type="inferred from homology"/>
<keyword evidence="3" id="KW-1003">Cell membrane</keyword>
<keyword evidence="10" id="KW-1185">Reference proteome</keyword>
<evidence type="ECO:0000256" key="2">
    <source>
        <dbReference type="ARBA" id="ARBA00022448"/>
    </source>
</evidence>
<comment type="subcellular location">
    <subcellularLocation>
        <location evidence="1 7">Cell membrane</location>
        <topology evidence="1 7">Multi-pass membrane protein</topology>
    </subcellularLocation>
</comment>
<feature type="transmembrane region" description="Helical" evidence="7">
    <location>
        <begin position="240"/>
        <end position="258"/>
    </location>
</feature>
<gene>
    <name evidence="9" type="ORF">UXQ13_17745</name>
</gene>
<evidence type="ECO:0000256" key="3">
    <source>
        <dbReference type="ARBA" id="ARBA00022475"/>
    </source>
</evidence>
<feature type="transmembrane region" description="Helical" evidence="7">
    <location>
        <begin position="104"/>
        <end position="125"/>
    </location>
</feature>
<feature type="domain" description="ABC transmembrane type-1" evidence="8">
    <location>
        <begin position="98"/>
        <end position="297"/>
    </location>
</feature>
<keyword evidence="6 7" id="KW-0472">Membrane</keyword>
<evidence type="ECO:0000256" key="6">
    <source>
        <dbReference type="ARBA" id="ARBA00023136"/>
    </source>
</evidence>
<organism evidence="9 10">
    <name type="scientific">Klenkia terrae</name>
    <dbReference type="NCBI Taxonomy" id="1052259"/>
    <lineage>
        <taxon>Bacteria</taxon>
        <taxon>Bacillati</taxon>
        <taxon>Actinomycetota</taxon>
        <taxon>Actinomycetes</taxon>
        <taxon>Geodermatophilales</taxon>
        <taxon>Geodermatophilaceae</taxon>
        <taxon>Klenkia</taxon>
    </lineage>
</organism>
<dbReference type="SUPFAM" id="SSF161098">
    <property type="entry name" value="MetI-like"/>
    <property type="match status" value="1"/>
</dbReference>
<feature type="transmembrane region" description="Helical" evidence="7">
    <location>
        <begin position="504"/>
        <end position="522"/>
    </location>
</feature>
<feature type="transmembrane region" description="Helical" evidence="7">
    <location>
        <begin position="137"/>
        <end position="163"/>
    </location>
</feature>
<dbReference type="PANTHER" id="PTHR43163">
    <property type="entry name" value="DIPEPTIDE TRANSPORT SYSTEM PERMEASE PROTEIN DPPB-RELATED"/>
    <property type="match status" value="1"/>
</dbReference>
<evidence type="ECO:0000256" key="1">
    <source>
        <dbReference type="ARBA" id="ARBA00004651"/>
    </source>
</evidence>
<evidence type="ECO:0000256" key="4">
    <source>
        <dbReference type="ARBA" id="ARBA00022692"/>
    </source>
</evidence>
<name>A0ABU8EBV5_9ACTN</name>
<feature type="transmembrane region" description="Helical" evidence="7">
    <location>
        <begin position="326"/>
        <end position="344"/>
    </location>
</feature>
<feature type="transmembrane region" description="Helical" evidence="7">
    <location>
        <begin position="441"/>
        <end position="461"/>
    </location>
</feature>
<protein>
    <submittedName>
        <fullName evidence="9">ABC transporter permease subunit</fullName>
    </submittedName>
</protein>
<reference evidence="9 10" key="1">
    <citation type="submission" date="2024-03" db="EMBL/GenBank/DDBJ databases">
        <title>Draft genome sequence of Klenkia terrae.</title>
        <authorList>
            <person name="Duangmal K."/>
            <person name="Chantavorakit T."/>
        </authorList>
    </citation>
    <scope>NUCLEOTIDE SEQUENCE [LARGE SCALE GENOMIC DNA]</scope>
    <source>
        <strain evidence="9 10">JCM 17786</strain>
    </source>
</reference>
<feature type="transmembrane region" description="Helical" evidence="7">
    <location>
        <begin position="183"/>
        <end position="207"/>
    </location>
</feature>
<keyword evidence="2 7" id="KW-0813">Transport</keyword>
<dbReference type="EMBL" id="JBAPLV010000022">
    <property type="protein sequence ID" value="MEI4280321.1"/>
    <property type="molecule type" value="Genomic_DNA"/>
</dbReference>
<dbReference type="PROSITE" id="PS50928">
    <property type="entry name" value="ABC_TM1"/>
    <property type="match status" value="2"/>
</dbReference>
<evidence type="ECO:0000313" key="9">
    <source>
        <dbReference type="EMBL" id="MEI4280321.1"/>
    </source>
</evidence>
<dbReference type="PANTHER" id="PTHR43163:SF3">
    <property type="entry name" value="PEPTIDE ABC TRANSPORTER PERMEASE PROTEIN"/>
    <property type="match status" value="1"/>
</dbReference>
<feature type="transmembrane region" description="Helical" evidence="7">
    <location>
        <begin position="278"/>
        <end position="305"/>
    </location>
</feature>
<dbReference type="InterPro" id="IPR035906">
    <property type="entry name" value="MetI-like_sf"/>
</dbReference>
<comment type="similarity">
    <text evidence="7">Belongs to the binding-protein-dependent transport system permease family.</text>
</comment>
<comment type="caution">
    <text evidence="9">The sequence shown here is derived from an EMBL/GenBank/DDBJ whole genome shotgun (WGS) entry which is preliminary data.</text>
</comment>
<feature type="transmembrane region" description="Helical" evidence="7">
    <location>
        <begin position="417"/>
        <end position="435"/>
    </location>
</feature>
<feature type="transmembrane region" description="Helical" evidence="7">
    <location>
        <begin position="382"/>
        <end position="405"/>
    </location>
</feature>
<feature type="transmembrane region" description="Helical" evidence="7">
    <location>
        <begin position="542"/>
        <end position="565"/>
    </location>
</feature>
<dbReference type="InterPro" id="IPR000515">
    <property type="entry name" value="MetI-like"/>
</dbReference>
<dbReference type="RefSeq" id="WP_225235535.1">
    <property type="nucleotide sequence ID" value="NZ_JBAPLV010000022.1"/>
</dbReference>
<accession>A0ABU8EBV5</accession>
<keyword evidence="5 7" id="KW-1133">Transmembrane helix</keyword>
<dbReference type="Pfam" id="PF00528">
    <property type="entry name" value="BPD_transp_1"/>
    <property type="match status" value="2"/>
</dbReference>
<dbReference type="Proteomes" id="UP001373496">
    <property type="component" value="Unassembled WGS sequence"/>
</dbReference>
<evidence type="ECO:0000313" key="10">
    <source>
        <dbReference type="Proteomes" id="UP001373496"/>
    </source>
</evidence>